<comment type="caution">
    <text evidence="3">The sequence shown here is derived from an EMBL/GenBank/DDBJ whole genome shotgun (WGS) entry which is preliminary data.</text>
</comment>
<evidence type="ECO:0000313" key="4">
    <source>
        <dbReference type="Proteomes" id="UP000318834"/>
    </source>
</evidence>
<reference evidence="3 4" key="1">
    <citation type="journal article" date="2019" name="Nat. Microbiol.">
        <title>Mediterranean grassland soil C-N compound turnover is dependent on rainfall and depth, and is mediated by genomically divergent microorganisms.</title>
        <authorList>
            <person name="Diamond S."/>
            <person name="Andeer P.F."/>
            <person name="Li Z."/>
            <person name="Crits-Christoph A."/>
            <person name="Burstein D."/>
            <person name="Anantharaman K."/>
            <person name="Lane K.R."/>
            <person name="Thomas B.C."/>
            <person name="Pan C."/>
            <person name="Northen T.R."/>
            <person name="Banfield J.F."/>
        </authorList>
    </citation>
    <scope>NUCLEOTIDE SEQUENCE [LARGE SCALE GENOMIC DNA]</scope>
    <source>
        <strain evidence="3">NP_8</strain>
    </source>
</reference>
<dbReference type="SMART" id="SM00903">
    <property type="entry name" value="Flavin_Reduct"/>
    <property type="match status" value="1"/>
</dbReference>
<proteinExistence type="predicted"/>
<evidence type="ECO:0000313" key="3">
    <source>
        <dbReference type="EMBL" id="TMI77361.1"/>
    </source>
</evidence>
<evidence type="ECO:0000259" key="2">
    <source>
        <dbReference type="SMART" id="SM00903"/>
    </source>
</evidence>
<dbReference type="InterPro" id="IPR012349">
    <property type="entry name" value="Split_barrel_FMN-bd"/>
</dbReference>
<dbReference type="EMBL" id="VBAP01000003">
    <property type="protein sequence ID" value="TMI77361.1"/>
    <property type="molecule type" value="Genomic_DNA"/>
</dbReference>
<name>A0A537J1D0_9BACT</name>
<feature type="domain" description="Flavin reductase like" evidence="2">
    <location>
        <begin position="15"/>
        <end position="155"/>
    </location>
</feature>
<sequence length="186" mass="20544">MADGGVDPKSFRNALGRFATGVTVITTVALDGVHGMTANAFTSVSLDPPLVLVSVAKQARTHEYLSQARRFGVSILSAEQEPFAWHFAGRPRDGLKTPFVWKREVPLLQDALAHLVCSVETTHPGGDHTLFLGRVEELWYRDGSPLAVYRGRFFGLIPLPSGEWKPGQELILDRGDKPGEPPEQWW</sequence>
<dbReference type="PANTHER" id="PTHR30466:SF1">
    <property type="entry name" value="FMN REDUCTASE (NADH) RUTF"/>
    <property type="match status" value="1"/>
</dbReference>
<dbReference type="AlphaFoldDB" id="A0A537J1D0"/>
<dbReference type="PANTHER" id="PTHR30466">
    <property type="entry name" value="FLAVIN REDUCTASE"/>
    <property type="match status" value="1"/>
</dbReference>
<dbReference type="Proteomes" id="UP000318834">
    <property type="component" value="Unassembled WGS sequence"/>
</dbReference>
<dbReference type="SUPFAM" id="SSF50475">
    <property type="entry name" value="FMN-binding split barrel"/>
    <property type="match status" value="1"/>
</dbReference>
<evidence type="ECO:0000256" key="1">
    <source>
        <dbReference type="ARBA" id="ARBA00023002"/>
    </source>
</evidence>
<dbReference type="GO" id="GO:0010181">
    <property type="term" value="F:FMN binding"/>
    <property type="evidence" value="ECO:0007669"/>
    <property type="project" value="InterPro"/>
</dbReference>
<dbReference type="Gene3D" id="2.30.110.10">
    <property type="entry name" value="Electron Transport, Fmn-binding Protein, Chain A"/>
    <property type="match status" value="1"/>
</dbReference>
<accession>A0A537J1D0</accession>
<organism evidence="3 4">
    <name type="scientific">Candidatus Segetimicrobium genomatis</name>
    <dbReference type="NCBI Taxonomy" id="2569760"/>
    <lineage>
        <taxon>Bacteria</taxon>
        <taxon>Bacillati</taxon>
        <taxon>Candidatus Sysuimicrobiota</taxon>
        <taxon>Candidatus Sysuimicrobiia</taxon>
        <taxon>Candidatus Sysuimicrobiales</taxon>
        <taxon>Candidatus Segetimicrobiaceae</taxon>
        <taxon>Candidatus Segetimicrobium</taxon>
    </lineage>
</organism>
<keyword evidence="1" id="KW-0560">Oxidoreductase</keyword>
<dbReference type="InterPro" id="IPR050268">
    <property type="entry name" value="NADH-dep_flavin_reductase"/>
</dbReference>
<dbReference type="GO" id="GO:0006208">
    <property type="term" value="P:pyrimidine nucleobase catabolic process"/>
    <property type="evidence" value="ECO:0007669"/>
    <property type="project" value="TreeGrafter"/>
</dbReference>
<dbReference type="Pfam" id="PF01613">
    <property type="entry name" value="Flavin_Reduct"/>
    <property type="match status" value="1"/>
</dbReference>
<protein>
    <submittedName>
        <fullName evidence="3">Flavin reductase family protein</fullName>
    </submittedName>
</protein>
<dbReference type="InterPro" id="IPR002563">
    <property type="entry name" value="Flavin_Rdtase-like_dom"/>
</dbReference>
<gene>
    <name evidence="3" type="ORF">E6H05_00310</name>
</gene>
<dbReference type="GO" id="GO:0042602">
    <property type="term" value="F:riboflavin reductase (NADPH) activity"/>
    <property type="evidence" value="ECO:0007669"/>
    <property type="project" value="TreeGrafter"/>
</dbReference>